<dbReference type="Proteomes" id="UP000663870">
    <property type="component" value="Unassembled WGS sequence"/>
</dbReference>
<organism evidence="3 4">
    <name type="scientific">Rotaria sordida</name>
    <dbReference type="NCBI Taxonomy" id="392033"/>
    <lineage>
        <taxon>Eukaryota</taxon>
        <taxon>Metazoa</taxon>
        <taxon>Spiralia</taxon>
        <taxon>Gnathifera</taxon>
        <taxon>Rotifera</taxon>
        <taxon>Eurotatoria</taxon>
        <taxon>Bdelloidea</taxon>
        <taxon>Philodinida</taxon>
        <taxon>Philodinidae</taxon>
        <taxon>Rotaria</taxon>
    </lineage>
</organism>
<dbReference type="AlphaFoldDB" id="A0A815UNS8"/>
<feature type="compositionally biased region" description="Pro residues" evidence="1">
    <location>
        <begin position="373"/>
        <end position="384"/>
    </location>
</feature>
<feature type="region of interest" description="Disordered" evidence="1">
    <location>
        <begin position="367"/>
        <end position="389"/>
    </location>
</feature>
<dbReference type="Proteomes" id="UP000663854">
    <property type="component" value="Unassembled WGS sequence"/>
</dbReference>
<evidence type="ECO:0008006" key="5">
    <source>
        <dbReference type="Google" id="ProtNLM"/>
    </source>
</evidence>
<keyword evidence="4" id="KW-1185">Reference proteome</keyword>
<evidence type="ECO:0000256" key="1">
    <source>
        <dbReference type="SAM" id="MobiDB-lite"/>
    </source>
</evidence>
<name>A0A815UNS8_9BILA</name>
<dbReference type="EMBL" id="CAJNOL010002659">
    <property type="protein sequence ID" value="CAF1520111.1"/>
    <property type="molecule type" value="Genomic_DNA"/>
</dbReference>
<dbReference type="InterPro" id="IPR027417">
    <property type="entry name" value="P-loop_NTPase"/>
</dbReference>
<accession>A0A815UNS8</accession>
<dbReference type="Gene3D" id="3.40.50.300">
    <property type="entry name" value="P-loop containing nucleotide triphosphate hydrolases"/>
    <property type="match status" value="1"/>
</dbReference>
<reference evidence="3" key="1">
    <citation type="submission" date="2021-02" db="EMBL/GenBank/DDBJ databases">
        <authorList>
            <person name="Nowell W R."/>
        </authorList>
    </citation>
    <scope>NUCLEOTIDE SEQUENCE</scope>
</reference>
<dbReference type="EMBL" id="CAJNOH010001642">
    <property type="protein sequence ID" value="CAF1237905.1"/>
    <property type="molecule type" value="Genomic_DNA"/>
</dbReference>
<dbReference type="SUPFAM" id="SSF52540">
    <property type="entry name" value="P-loop containing nucleoside triphosphate hydrolases"/>
    <property type="match status" value="1"/>
</dbReference>
<feature type="region of interest" description="Disordered" evidence="1">
    <location>
        <begin position="1"/>
        <end position="34"/>
    </location>
</feature>
<protein>
    <recommendedName>
        <fullName evidence="5">Replication-associated protein</fullName>
    </recommendedName>
</protein>
<feature type="compositionally biased region" description="Basic and acidic residues" evidence="1">
    <location>
        <begin position="1"/>
        <end position="10"/>
    </location>
</feature>
<comment type="caution">
    <text evidence="3">The sequence shown here is derived from an EMBL/GenBank/DDBJ whole genome shotgun (WGS) entry which is preliminary data.</text>
</comment>
<proteinExistence type="predicted"/>
<gene>
    <name evidence="3" type="ORF">JXQ802_LOCUS41529</name>
    <name evidence="2" type="ORF">PYM288_LOCUS26722</name>
</gene>
<evidence type="ECO:0000313" key="2">
    <source>
        <dbReference type="EMBL" id="CAF1237905.1"/>
    </source>
</evidence>
<sequence length="713" mass="81792">MDDHYIKSDTVKNISNDQNKEERNNASQNKLSPIRPTTLNMTTINTTSQGNIQRYNIDNIHMTPSPTDIQPRIFQAGSLFDLETFERIKLNANDRTKKTMIKKETDEDNDNEEVFDHISNPTTTNEIKRLTQLIIHERPGHRNEVADILLDLIGLVNNTITTTTTTTTVSTMIDANDINIDENKTSSKMNISSHPYTPLNQTGIVAEHDRPYADYGHLDAKTIAEECNFNLAGEANILSSDDNDTEEHHVHPTAKKRLSTKSFAITSWTNVSKEIVMNEIKQQFGIEKIQYVCVAKEINTQTNKTHLHIQIILKEKGKKRSGFLDKITNTHCNYQVTVNDRAWNAYIKKGSDYIEFRSFKSTTKRAVQYWPSQSPPPPPPPPSPSVASNMVPLHSTITTINPLPAPLTTTITTTTVQGGRTGAAAPEMKQKHKEVVARHAFHIAKSNVNDALIFMRDNSIPTEFLRYSTWYKNTFTLIYLLEQYEKAKIKQNLKVIYKWPESFPHCTPTLREVVNSWIRDELHRTSRAKCLILIGPTGTGKTTFAKSLPGQYIYFKGRWRLNTWNDSADYLIFDDIEWDRYEELGFPLKKDLLTQNGVTITTDKYEKTREIDVTQPAIVLLNPGRPEGALGRQPISYEDQCENSFWQQRAVIYRMGPNEYFYKPNYEQDNTVNAISNNPSMSTNQEHIDRDSTYDIFDELIERSRHQHLKKKT</sequence>
<dbReference type="Gene3D" id="3.40.1310.20">
    <property type="match status" value="1"/>
</dbReference>
<evidence type="ECO:0000313" key="4">
    <source>
        <dbReference type="Proteomes" id="UP000663870"/>
    </source>
</evidence>
<evidence type="ECO:0000313" key="3">
    <source>
        <dbReference type="EMBL" id="CAF1520111.1"/>
    </source>
</evidence>